<organism evidence="1 2">
    <name type="scientific">Mycolicibacterium confluentis</name>
    <dbReference type="NCBI Taxonomy" id="28047"/>
    <lineage>
        <taxon>Bacteria</taxon>
        <taxon>Bacillati</taxon>
        <taxon>Actinomycetota</taxon>
        <taxon>Actinomycetes</taxon>
        <taxon>Mycobacteriales</taxon>
        <taxon>Mycobacteriaceae</taxon>
        <taxon>Mycolicibacterium</taxon>
    </lineage>
</organism>
<reference evidence="1" key="2">
    <citation type="submission" date="2020-02" db="EMBL/GenBank/DDBJ databases">
        <authorList>
            <person name="Matsumoto Y."/>
            <person name="Motooka D."/>
            <person name="Nakamura S."/>
        </authorList>
    </citation>
    <scope>NUCLEOTIDE SEQUENCE</scope>
    <source>
        <strain evidence="1">JCM 13671</strain>
    </source>
</reference>
<dbReference type="AlphaFoldDB" id="A0A7I7XZ11"/>
<dbReference type="InterPro" id="IPR021903">
    <property type="entry name" value="DUF3515"/>
</dbReference>
<gene>
    <name evidence="1" type="ORF">MCNF_29890</name>
</gene>
<proteinExistence type="predicted"/>
<dbReference type="OrthoDB" id="4422435at2"/>
<sequence length="173" mass="17924">MTETDGPPRAVFIAALAVAVAALVGVIVVAANQEPAPVPIAAVPAPKAEDPACAALLAALPDSLGDYERAEAAPPAPPGTAAWRGTDETEPVILRCGLDRPVDFVVGAPLQMVDDVSWFRVGEGDRITWFVVDRSVYVALTLPQNSGATPIQEISRAVSATLPAQEIDPAPAR</sequence>
<dbReference type="RefSeq" id="WP_085151552.1">
    <property type="nucleotide sequence ID" value="NZ_AP022612.1"/>
</dbReference>
<keyword evidence="2" id="KW-1185">Reference proteome</keyword>
<accession>A0A7I7XZ11</accession>
<protein>
    <submittedName>
        <fullName evidence="1">Membrane protein</fullName>
    </submittedName>
</protein>
<reference evidence="1" key="1">
    <citation type="journal article" date="2019" name="Emerg. Microbes Infect.">
        <title>Comprehensive subspecies identification of 175 nontuberculous mycobacteria species based on 7547 genomic profiles.</title>
        <authorList>
            <person name="Matsumoto Y."/>
            <person name="Kinjo T."/>
            <person name="Motooka D."/>
            <person name="Nabeya D."/>
            <person name="Jung N."/>
            <person name="Uechi K."/>
            <person name="Horii T."/>
            <person name="Iida T."/>
            <person name="Fujita J."/>
            <person name="Nakamura S."/>
        </authorList>
    </citation>
    <scope>NUCLEOTIDE SEQUENCE [LARGE SCALE GENOMIC DNA]</scope>
    <source>
        <strain evidence="1">JCM 13671</strain>
    </source>
</reference>
<evidence type="ECO:0000313" key="1">
    <source>
        <dbReference type="EMBL" id="BBZ34384.1"/>
    </source>
</evidence>
<dbReference type="Proteomes" id="UP000466931">
    <property type="component" value="Chromosome"/>
</dbReference>
<evidence type="ECO:0000313" key="2">
    <source>
        <dbReference type="Proteomes" id="UP000466931"/>
    </source>
</evidence>
<name>A0A7I7XZ11_9MYCO</name>
<dbReference type="Pfam" id="PF12028">
    <property type="entry name" value="DUF3515"/>
    <property type="match status" value="1"/>
</dbReference>
<dbReference type="EMBL" id="AP022612">
    <property type="protein sequence ID" value="BBZ34384.1"/>
    <property type="molecule type" value="Genomic_DNA"/>
</dbReference>